<evidence type="ECO:0000313" key="3">
    <source>
        <dbReference type="Proteomes" id="UP001052739"/>
    </source>
</evidence>
<dbReference type="Proteomes" id="UP001052739">
    <property type="component" value="Unassembled WGS sequence"/>
</dbReference>
<feature type="domain" description="DUF5047" evidence="1">
    <location>
        <begin position="39"/>
        <end position="163"/>
    </location>
</feature>
<accession>A0ABQ3PJS3</accession>
<protein>
    <recommendedName>
        <fullName evidence="1">DUF5047 domain-containing protein</fullName>
    </recommendedName>
</protein>
<evidence type="ECO:0000259" key="1">
    <source>
        <dbReference type="Pfam" id="PF16466"/>
    </source>
</evidence>
<name>A0ABQ3PJS3_9ACTN</name>
<reference evidence="2" key="1">
    <citation type="submission" date="2024-05" db="EMBL/GenBank/DDBJ databases">
        <title>Whole genome shotgun sequence of Streptomyces hydrogenans NBRC 13475.</title>
        <authorList>
            <person name="Komaki H."/>
            <person name="Tamura T."/>
        </authorList>
    </citation>
    <scope>NUCLEOTIDE SEQUENCE</scope>
    <source>
        <strain evidence="2">NBRC 13475</strain>
    </source>
</reference>
<organism evidence="2 3">
    <name type="scientific">Streptomyces hydrogenans</name>
    <dbReference type="NCBI Taxonomy" id="1873719"/>
    <lineage>
        <taxon>Bacteria</taxon>
        <taxon>Bacillati</taxon>
        <taxon>Actinomycetota</taxon>
        <taxon>Actinomycetes</taxon>
        <taxon>Kitasatosporales</taxon>
        <taxon>Streptomycetaceae</taxon>
        <taxon>Streptomyces</taxon>
    </lineage>
</organism>
<dbReference type="RefSeq" id="WP_190222715.1">
    <property type="nucleotide sequence ID" value="NZ_BNBS01000020.1"/>
</dbReference>
<comment type="caution">
    <text evidence="2">The sequence shown here is derived from an EMBL/GenBank/DDBJ whole genome shotgun (WGS) entry which is preliminary data.</text>
</comment>
<sequence>MGRQSDRFYRSIRESHQIISWIDAITPDQEVIRLPAIDGQVDVDRSAAVRRKLSCQCIDPTGLLTPRANGEVLTPYGTELRAYRGVRYSSAEDDWEVCPLGVFRLSKSSISESNTGSPIIQLEAYDRARSVARDKFKTPYTITTGTNAMTALKTIIKMTFPDCQFDTITSTVTTTAPLLYEAGSDPWEAVYALARSMGCEVFFDVEGRLAVLPPHDPNALPSPDFTYVEGQGSTMLELGKEFNDEGVYNGVIVVGESVGDQLPPVRGEAWDENPTSPTYRLGPYGEVPLFITDNLAKTEEQATAIAKAQLALVLGAASKLAITCTVNATYECGDIVRVKRAKSKVDGLYSVEAFSVPLRGMTQALTLREQRPTP</sequence>
<keyword evidence="3" id="KW-1185">Reference proteome</keyword>
<proteinExistence type="predicted"/>
<gene>
    <name evidence="2" type="ORF">Shyd_66380</name>
</gene>
<dbReference type="InterPro" id="IPR032490">
    <property type="entry name" value="DUF5047"/>
</dbReference>
<dbReference type="Pfam" id="PF16466">
    <property type="entry name" value="DUF5047"/>
    <property type="match status" value="1"/>
</dbReference>
<evidence type="ECO:0000313" key="2">
    <source>
        <dbReference type="EMBL" id="GHI25267.1"/>
    </source>
</evidence>
<dbReference type="EMBL" id="BNDW01000068">
    <property type="protein sequence ID" value="GHI25267.1"/>
    <property type="molecule type" value="Genomic_DNA"/>
</dbReference>